<accession>A0A7K8FQS2</accession>
<feature type="coiled-coil region" evidence="4">
    <location>
        <begin position="399"/>
        <end position="438"/>
    </location>
</feature>
<sequence>VDIKSGSLNEISRPASSSRRNCRSLNTTMELLTPEPCLQKVGSPVSLADGYQRGSLEDCCPAENKGDNRDRSDVQEVRTDQQTTVESMTIFLQKCLWNSNELSGCSSNSDSGDETQMSKFCEPSPGKPGNTKSDTDSDLKCSEDTDINAQIQAAIKKMNKLDTILEKQCIKEKVIKKQGKEMRAMLWEELQSIRTTGSHEEVENTNQFLALFSSWHNTVDPSHAKEDEICTSVFHTHMNPEDCDCHKAQENQDCPSELETEKTAEKTHSKNKTSQHFIKKNIELAKDSGNQFVMLEGERRRLIELLKDTEDGTELQDFEENVSGWLAPGEGYTPETMEFHLLNEIDNKLQVLLSDGDFSALSSSSSKSPSLTYQESLVYANRSLETVPGEKVLRDNKEKRDQQNRLKEIDYQLESLERNLTEEQMSLSEEQLKTLLEECMQPQRTISNVTMPQSQESLSFGLSPPCYTSQDSTLHSTSSLSKMLVEDHIVGMLMAQEKAGLEDKSLCVNAESKIPGYYISKALAGSHLSKDSLAQTEEPADLEVLQKMEDKSITEGYFMSRALNTKRLKKPSFLGEPLYCISMNNEPSTEADILSIPLQTKGGE</sequence>
<comment type="similarity">
    <text evidence="1">Belongs to the FSIP1 family.</text>
</comment>
<name>A0A7K8FQS2_9CORV</name>
<dbReference type="EMBL" id="VZTI01004803">
    <property type="protein sequence ID" value="NXB66041.1"/>
    <property type="molecule type" value="Genomic_DNA"/>
</dbReference>
<gene>
    <name evidence="6" type="primary">Fsip1</name>
    <name evidence="6" type="ORF">STRCIN_R10572</name>
</gene>
<dbReference type="PANTHER" id="PTHR22012">
    <property type="entry name" value="FIBROUS SHEATH INTERACTING PROTEIN 1"/>
    <property type="match status" value="1"/>
</dbReference>
<evidence type="ECO:0000313" key="7">
    <source>
        <dbReference type="Proteomes" id="UP000548317"/>
    </source>
</evidence>
<feature type="non-terminal residue" evidence="6">
    <location>
        <position position="604"/>
    </location>
</feature>
<feature type="region of interest" description="Disordered" evidence="5">
    <location>
        <begin position="106"/>
        <end position="141"/>
    </location>
</feature>
<organism evidence="6 7">
    <name type="scientific">Struthidea cinerea</name>
    <dbReference type="NCBI Taxonomy" id="181839"/>
    <lineage>
        <taxon>Eukaryota</taxon>
        <taxon>Metazoa</taxon>
        <taxon>Chordata</taxon>
        <taxon>Craniata</taxon>
        <taxon>Vertebrata</taxon>
        <taxon>Euteleostomi</taxon>
        <taxon>Archelosauria</taxon>
        <taxon>Archosauria</taxon>
        <taxon>Dinosauria</taxon>
        <taxon>Saurischia</taxon>
        <taxon>Theropoda</taxon>
        <taxon>Coelurosauria</taxon>
        <taxon>Aves</taxon>
        <taxon>Neognathae</taxon>
        <taxon>Neoaves</taxon>
        <taxon>Telluraves</taxon>
        <taxon>Australaves</taxon>
        <taxon>Passeriformes</taxon>
        <taxon>Corvoidea</taxon>
        <taxon>Corcoracidae</taxon>
        <taxon>Struthidea</taxon>
    </lineage>
</organism>
<protein>
    <recommendedName>
        <fullName evidence="2">Fibrous sheath-interacting protein 1</fullName>
    </recommendedName>
</protein>
<keyword evidence="3 4" id="KW-0175">Coiled coil</keyword>
<feature type="region of interest" description="Disordered" evidence="5">
    <location>
        <begin position="58"/>
        <end position="81"/>
    </location>
</feature>
<feature type="region of interest" description="Disordered" evidence="5">
    <location>
        <begin position="1"/>
        <end position="20"/>
    </location>
</feature>
<evidence type="ECO:0000313" key="6">
    <source>
        <dbReference type="EMBL" id="NXB66041.1"/>
    </source>
</evidence>
<evidence type="ECO:0000256" key="5">
    <source>
        <dbReference type="SAM" id="MobiDB-lite"/>
    </source>
</evidence>
<dbReference type="PANTHER" id="PTHR22012:SF2">
    <property type="entry name" value="FIBROUS SHEATH-INTERACTING PROTEIN 1"/>
    <property type="match status" value="1"/>
</dbReference>
<reference evidence="6 7" key="1">
    <citation type="submission" date="2019-09" db="EMBL/GenBank/DDBJ databases">
        <title>Bird 10,000 Genomes (B10K) Project - Family phase.</title>
        <authorList>
            <person name="Zhang G."/>
        </authorList>
    </citation>
    <scope>NUCLEOTIDE SEQUENCE [LARGE SCALE GENOMIC DNA]</scope>
    <source>
        <strain evidence="6">B10K-DU-029-33</strain>
        <tissue evidence="6">Heart</tissue>
    </source>
</reference>
<dbReference type="InterPro" id="IPR026246">
    <property type="entry name" value="Fsip1"/>
</dbReference>
<proteinExistence type="inferred from homology"/>
<feature type="compositionally biased region" description="Polar residues" evidence="5">
    <location>
        <begin position="106"/>
        <end position="118"/>
    </location>
</feature>
<comment type="caution">
    <text evidence="6">The sequence shown here is derived from an EMBL/GenBank/DDBJ whole genome shotgun (WGS) entry which is preliminary data.</text>
</comment>
<keyword evidence="7" id="KW-1185">Reference proteome</keyword>
<evidence type="ECO:0000256" key="3">
    <source>
        <dbReference type="ARBA" id="ARBA00023054"/>
    </source>
</evidence>
<evidence type="ECO:0000256" key="2">
    <source>
        <dbReference type="ARBA" id="ARBA00019480"/>
    </source>
</evidence>
<feature type="non-terminal residue" evidence="6">
    <location>
        <position position="1"/>
    </location>
</feature>
<evidence type="ECO:0000256" key="4">
    <source>
        <dbReference type="SAM" id="Coils"/>
    </source>
</evidence>
<feature type="compositionally biased region" description="Basic and acidic residues" evidence="5">
    <location>
        <begin position="64"/>
        <end position="79"/>
    </location>
</feature>
<evidence type="ECO:0000256" key="1">
    <source>
        <dbReference type="ARBA" id="ARBA00010495"/>
    </source>
</evidence>
<dbReference type="AlphaFoldDB" id="A0A7K8FQS2"/>
<dbReference type="PRINTS" id="PR02075">
    <property type="entry name" value="FIBSHEATHIP1"/>
</dbReference>
<dbReference type="Proteomes" id="UP000548317">
    <property type="component" value="Unassembled WGS sequence"/>
</dbReference>
<dbReference type="Pfam" id="PF15554">
    <property type="entry name" value="FSIP1"/>
    <property type="match status" value="1"/>
</dbReference>